<evidence type="ECO:0000259" key="14">
    <source>
        <dbReference type="Pfam" id="PF14821"/>
    </source>
</evidence>
<dbReference type="Pfam" id="PF00291">
    <property type="entry name" value="PALP"/>
    <property type="match status" value="1"/>
</dbReference>
<evidence type="ECO:0000256" key="5">
    <source>
        <dbReference type="ARBA" id="ARBA00018679"/>
    </source>
</evidence>
<comment type="cofactor">
    <cofactor evidence="1 12">
        <name>pyridoxal 5'-phosphate</name>
        <dbReference type="ChEBI" id="CHEBI:597326"/>
    </cofactor>
</comment>
<feature type="domain" description="Threonine synthase N-terminal" evidence="14">
    <location>
        <begin position="2"/>
        <end position="78"/>
    </location>
</feature>
<dbReference type="PANTHER" id="PTHR42690">
    <property type="entry name" value="THREONINE SYNTHASE FAMILY MEMBER"/>
    <property type="match status" value="1"/>
</dbReference>
<keyword evidence="9" id="KW-0456">Lyase</keyword>
<evidence type="ECO:0000313" key="16">
    <source>
        <dbReference type="Proteomes" id="UP000177583"/>
    </source>
</evidence>
<dbReference type="Gene3D" id="3.40.50.1100">
    <property type="match status" value="2"/>
</dbReference>
<evidence type="ECO:0000256" key="3">
    <source>
        <dbReference type="ARBA" id="ARBA00005517"/>
    </source>
</evidence>
<keyword evidence="8 12" id="KW-0663">Pyridoxal phosphate</keyword>
<dbReference type="Pfam" id="PF24857">
    <property type="entry name" value="THR4_C"/>
    <property type="match status" value="1"/>
</dbReference>
<dbReference type="SUPFAM" id="SSF53686">
    <property type="entry name" value="Tryptophan synthase beta subunit-like PLP-dependent enzymes"/>
    <property type="match status" value="1"/>
</dbReference>
<evidence type="ECO:0000259" key="13">
    <source>
        <dbReference type="Pfam" id="PF00291"/>
    </source>
</evidence>
<evidence type="ECO:0000256" key="12">
    <source>
        <dbReference type="PIRSR" id="PIRSR604450-51"/>
    </source>
</evidence>
<feature type="modified residue" description="N6-(pyridoxal phosphate)lysine" evidence="12">
    <location>
        <position position="110"/>
    </location>
</feature>
<dbReference type="PANTHER" id="PTHR42690:SF1">
    <property type="entry name" value="THREONINE SYNTHASE-LIKE 2"/>
    <property type="match status" value="1"/>
</dbReference>
<accession>A0A1F6H3F4</accession>
<dbReference type="InterPro" id="IPR051166">
    <property type="entry name" value="Threonine_Synthase"/>
</dbReference>
<proteinExistence type="inferred from homology"/>
<evidence type="ECO:0000256" key="7">
    <source>
        <dbReference type="ARBA" id="ARBA00022697"/>
    </source>
</evidence>
<dbReference type="InterPro" id="IPR004450">
    <property type="entry name" value="Thr_synthase-like"/>
</dbReference>
<evidence type="ECO:0000256" key="6">
    <source>
        <dbReference type="ARBA" id="ARBA00022605"/>
    </source>
</evidence>
<organism evidence="15 16">
    <name type="scientific">Candidatus Lambdaproteobacteria bacterium RIFOXYD2_FULL_56_26</name>
    <dbReference type="NCBI Taxonomy" id="1817773"/>
    <lineage>
        <taxon>Bacteria</taxon>
        <taxon>Pseudomonadati</taxon>
        <taxon>Pseudomonadota</taxon>
        <taxon>Candidatus Lambdaproteobacteria</taxon>
    </lineage>
</organism>
<dbReference type="Pfam" id="PF14821">
    <property type="entry name" value="Thr_synth_N"/>
    <property type="match status" value="1"/>
</dbReference>
<dbReference type="InterPro" id="IPR000634">
    <property type="entry name" value="Ser/Thr_deHydtase_PyrdxlP-BS"/>
</dbReference>
<dbReference type="Gene3D" id="3.90.1380.10">
    <property type="entry name" value="Threonine synthase, N-terminal domain"/>
    <property type="match status" value="1"/>
</dbReference>
<evidence type="ECO:0000256" key="9">
    <source>
        <dbReference type="ARBA" id="ARBA00023239"/>
    </source>
</evidence>
<dbReference type="InterPro" id="IPR036052">
    <property type="entry name" value="TrpB-like_PALP_sf"/>
</dbReference>
<comment type="catalytic activity">
    <reaction evidence="10">
        <text>O-phospho-L-homoserine + H2O = L-threonine + phosphate</text>
        <dbReference type="Rhea" id="RHEA:10840"/>
        <dbReference type="ChEBI" id="CHEBI:15377"/>
        <dbReference type="ChEBI" id="CHEBI:43474"/>
        <dbReference type="ChEBI" id="CHEBI:57590"/>
        <dbReference type="ChEBI" id="CHEBI:57926"/>
        <dbReference type="EC" id="4.2.3.1"/>
    </reaction>
</comment>
<dbReference type="GO" id="GO:0004795">
    <property type="term" value="F:threonine synthase activity"/>
    <property type="evidence" value="ECO:0007669"/>
    <property type="project" value="UniProtKB-UniRule"/>
</dbReference>
<dbReference type="UniPathway" id="UPA00050">
    <property type="reaction ID" value="UER00065"/>
</dbReference>
<reference evidence="15 16" key="1">
    <citation type="journal article" date="2016" name="Nat. Commun.">
        <title>Thousands of microbial genomes shed light on interconnected biogeochemical processes in an aquifer system.</title>
        <authorList>
            <person name="Anantharaman K."/>
            <person name="Brown C.T."/>
            <person name="Hug L.A."/>
            <person name="Sharon I."/>
            <person name="Castelle C.J."/>
            <person name="Probst A.J."/>
            <person name="Thomas B.C."/>
            <person name="Singh A."/>
            <person name="Wilkins M.J."/>
            <person name="Karaoz U."/>
            <person name="Brodie E.L."/>
            <person name="Williams K.H."/>
            <person name="Hubbard S.S."/>
            <person name="Banfield J.F."/>
        </authorList>
    </citation>
    <scope>NUCLEOTIDE SEQUENCE [LARGE SCALE GENOMIC DNA]</scope>
</reference>
<evidence type="ECO:0000256" key="4">
    <source>
        <dbReference type="ARBA" id="ARBA00013028"/>
    </source>
</evidence>
<dbReference type="PROSITE" id="PS00165">
    <property type="entry name" value="DEHYDRATASE_SER_THR"/>
    <property type="match status" value="1"/>
</dbReference>
<comment type="caution">
    <text evidence="15">The sequence shown here is derived from an EMBL/GenBank/DDBJ whole genome shotgun (WGS) entry which is preliminary data.</text>
</comment>
<dbReference type="InterPro" id="IPR029144">
    <property type="entry name" value="Thr_synth_N"/>
</dbReference>
<dbReference type="InterPro" id="IPR037158">
    <property type="entry name" value="Thr_synth_N_sf"/>
</dbReference>
<evidence type="ECO:0000256" key="8">
    <source>
        <dbReference type="ARBA" id="ARBA00022898"/>
    </source>
</evidence>
<name>A0A1F6H3F4_9PROT</name>
<keyword evidence="7" id="KW-0791">Threonine biosynthesis</keyword>
<protein>
    <recommendedName>
        <fullName evidence="5 11">Threonine synthase</fullName>
        <ecNumber evidence="4 11">4.2.3.1</ecNumber>
    </recommendedName>
</protein>
<comment type="similarity">
    <text evidence="3">Belongs to the threonine synthase family.</text>
</comment>
<dbReference type="Proteomes" id="UP000177583">
    <property type="component" value="Unassembled WGS sequence"/>
</dbReference>
<evidence type="ECO:0000256" key="1">
    <source>
        <dbReference type="ARBA" id="ARBA00001933"/>
    </source>
</evidence>
<evidence type="ECO:0000256" key="10">
    <source>
        <dbReference type="ARBA" id="ARBA00049144"/>
    </source>
</evidence>
<feature type="domain" description="Tryptophan synthase beta chain-like PALP" evidence="13">
    <location>
        <begin position="94"/>
        <end position="315"/>
    </location>
</feature>
<dbReference type="EMBL" id="MFNF01000001">
    <property type="protein sequence ID" value="OGH04903.1"/>
    <property type="molecule type" value="Genomic_DNA"/>
</dbReference>
<dbReference type="InterPro" id="IPR001926">
    <property type="entry name" value="TrpB-like_PALP"/>
</dbReference>
<dbReference type="EC" id="4.2.3.1" evidence="4 11"/>
<evidence type="ECO:0000256" key="11">
    <source>
        <dbReference type="NCBIfam" id="TIGR00260"/>
    </source>
</evidence>
<dbReference type="CDD" id="cd01560">
    <property type="entry name" value="Thr-synth_2"/>
    <property type="match status" value="1"/>
</dbReference>
<gene>
    <name evidence="15" type="ORF">A2557_07970</name>
</gene>
<evidence type="ECO:0000256" key="2">
    <source>
        <dbReference type="ARBA" id="ARBA00004979"/>
    </source>
</evidence>
<sequence>MRYRSTRGLSPDLSFSQVVLEGLARDGGLYLPESLPQFGSRLSELSRLRYQDLGMEIFTPFMTPDFNPGEIAELVERSCQNFEHREITPLVKGGDHWILELWHGPTLAFKDVALQFLGNLFEVLLKRSGGELNILGATSGDTGSAAIHGVRGKERVRIFILHPQGKVSQVQERQMTSVLDDNVVNVAVTGTFDDAQSCVKEIFSDLEFKDHYHLGAINSINWARVMAQIVYYFYGYFRWQEKTGGQAAVFSVPTGNFGDIFAGILAKRMGLPIKKLVLGTNENDILSRAFQSGDYSTKAVVPTISPSMDIQLASNFERYLYFLADQNPEVLRRWMEELGKTGAIKLEPALLAKAQAEVQAFRVDRTLASDVMNRYLKRGSALDPHTAVGVGAAELSGEKDVICLSTAHPAKFSEAFEAATGQRPKIPASILALEGKPTRVVTSAATKSAIQKLMTEKIG</sequence>
<dbReference type="NCBIfam" id="TIGR00260">
    <property type="entry name" value="thrC"/>
    <property type="match status" value="1"/>
</dbReference>
<dbReference type="GO" id="GO:0009088">
    <property type="term" value="P:threonine biosynthetic process"/>
    <property type="evidence" value="ECO:0007669"/>
    <property type="project" value="UniProtKB-UniRule"/>
</dbReference>
<keyword evidence="6" id="KW-0028">Amino-acid biosynthesis</keyword>
<evidence type="ECO:0000313" key="15">
    <source>
        <dbReference type="EMBL" id="OGH04903.1"/>
    </source>
</evidence>
<dbReference type="GO" id="GO:0030170">
    <property type="term" value="F:pyridoxal phosphate binding"/>
    <property type="evidence" value="ECO:0007669"/>
    <property type="project" value="InterPro"/>
</dbReference>
<dbReference type="AlphaFoldDB" id="A0A1F6H3F4"/>
<comment type="pathway">
    <text evidence="2">Amino-acid biosynthesis; L-threonine biosynthesis; L-threonine from L-aspartate: step 5/5.</text>
</comment>